<sequence>MITWQLFGDQFFNEKLVVQILKVGIRVGVESAMRWGEEKEIGVVVKKEEIERAIEELMDDTKEGEERRKRANEVAQMAKSANHGSAAKPSEPWLVLHQNHQKNRLTTLSTTYLPIHS</sequence>
<organism evidence="4 5">
    <name type="scientific">Senna tora</name>
    <dbReference type="NCBI Taxonomy" id="362788"/>
    <lineage>
        <taxon>Eukaryota</taxon>
        <taxon>Viridiplantae</taxon>
        <taxon>Streptophyta</taxon>
        <taxon>Embryophyta</taxon>
        <taxon>Tracheophyta</taxon>
        <taxon>Spermatophyta</taxon>
        <taxon>Magnoliopsida</taxon>
        <taxon>eudicotyledons</taxon>
        <taxon>Gunneridae</taxon>
        <taxon>Pentapetalae</taxon>
        <taxon>rosids</taxon>
        <taxon>fabids</taxon>
        <taxon>Fabales</taxon>
        <taxon>Fabaceae</taxon>
        <taxon>Caesalpinioideae</taxon>
        <taxon>Cassia clade</taxon>
        <taxon>Senna</taxon>
    </lineage>
</organism>
<keyword evidence="2" id="KW-0328">Glycosyltransferase</keyword>
<accession>A0A834SZK9</accession>
<keyword evidence="5" id="KW-1185">Reference proteome</keyword>
<evidence type="ECO:0000313" key="4">
    <source>
        <dbReference type="EMBL" id="KAF7812187.1"/>
    </source>
</evidence>
<comment type="caution">
    <text evidence="4">The sequence shown here is derived from an EMBL/GenBank/DDBJ whole genome shotgun (WGS) entry which is preliminary data.</text>
</comment>
<evidence type="ECO:0000256" key="1">
    <source>
        <dbReference type="ARBA" id="ARBA00009995"/>
    </source>
</evidence>
<evidence type="ECO:0000256" key="3">
    <source>
        <dbReference type="SAM" id="Coils"/>
    </source>
</evidence>
<protein>
    <submittedName>
        <fullName evidence="4">UDP-glycosyltransferase 73C3</fullName>
    </submittedName>
</protein>
<dbReference type="PANTHER" id="PTHR48047">
    <property type="entry name" value="GLYCOSYLTRANSFERASE"/>
    <property type="match status" value="1"/>
</dbReference>
<keyword evidence="4" id="KW-0808">Transferase</keyword>
<gene>
    <name evidence="4" type="ORF">G2W53_033163</name>
</gene>
<evidence type="ECO:0000256" key="2">
    <source>
        <dbReference type="ARBA" id="ARBA00022676"/>
    </source>
</evidence>
<reference evidence="4" key="1">
    <citation type="submission" date="2020-09" db="EMBL/GenBank/DDBJ databases">
        <title>Genome-Enabled Discovery of Anthraquinone Biosynthesis in Senna tora.</title>
        <authorList>
            <person name="Kang S.-H."/>
            <person name="Pandey R.P."/>
            <person name="Lee C.-M."/>
            <person name="Sim J.-S."/>
            <person name="Jeong J.-T."/>
            <person name="Choi B.-S."/>
            <person name="Jung M."/>
            <person name="Ginzburg D."/>
            <person name="Zhao K."/>
            <person name="Won S.Y."/>
            <person name="Oh T.-J."/>
            <person name="Yu Y."/>
            <person name="Kim N.-H."/>
            <person name="Lee O.R."/>
            <person name="Lee T.-H."/>
            <person name="Bashyal P."/>
            <person name="Kim T.-S."/>
            <person name="Lee W.-H."/>
            <person name="Kawkins C."/>
            <person name="Kim C.-K."/>
            <person name="Kim J.S."/>
            <person name="Ahn B.O."/>
            <person name="Rhee S.Y."/>
            <person name="Sohng J.K."/>
        </authorList>
    </citation>
    <scope>NUCLEOTIDE SEQUENCE</scope>
    <source>
        <tissue evidence="4">Leaf</tissue>
    </source>
</reference>
<dbReference type="Gene3D" id="3.40.50.2000">
    <property type="entry name" value="Glycogen Phosphorylase B"/>
    <property type="match status" value="1"/>
</dbReference>
<evidence type="ECO:0000313" key="5">
    <source>
        <dbReference type="Proteomes" id="UP000634136"/>
    </source>
</evidence>
<dbReference type="SUPFAM" id="SSF53756">
    <property type="entry name" value="UDP-Glycosyltransferase/glycogen phosphorylase"/>
    <property type="match status" value="1"/>
</dbReference>
<feature type="coiled-coil region" evidence="3">
    <location>
        <begin position="47"/>
        <end position="74"/>
    </location>
</feature>
<dbReference type="AlphaFoldDB" id="A0A834SZK9"/>
<dbReference type="Proteomes" id="UP000634136">
    <property type="component" value="Unassembled WGS sequence"/>
</dbReference>
<dbReference type="PANTHER" id="PTHR48047:SF229">
    <property type="entry name" value="UDP-GLYCOSYLTRANSFERASE 73C3-RELATED"/>
    <property type="match status" value="1"/>
</dbReference>
<name>A0A834SZK9_9FABA</name>
<proteinExistence type="inferred from homology"/>
<comment type="similarity">
    <text evidence="1">Belongs to the UDP-glycosyltransferase family.</text>
</comment>
<dbReference type="EMBL" id="JAAIUW010000010">
    <property type="protein sequence ID" value="KAF7812187.1"/>
    <property type="molecule type" value="Genomic_DNA"/>
</dbReference>
<keyword evidence="3" id="KW-0175">Coiled coil</keyword>
<dbReference type="OrthoDB" id="1721575at2759"/>
<dbReference type="GO" id="GO:0035251">
    <property type="term" value="F:UDP-glucosyltransferase activity"/>
    <property type="evidence" value="ECO:0007669"/>
    <property type="project" value="TreeGrafter"/>
</dbReference>